<keyword evidence="4" id="KW-0324">Glycolysis</keyword>
<dbReference type="InterPro" id="IPR020811">
    <property type="entry name" value="Enolase_N"/>
</dbReference>
<protein>
    <recommendedName>
        <fullName evidence="7">Enolase 4</fullName>
        <ecNumber evidence="3">4.2.1.11</ecNumber>
    </recommendedName>
    <alternativeName>
        <fullName evidence="6">2-phospho-D-glycerate hydro-lyase</fullName>
    </alternativeName>
</protein>
<dbReference type="Pfam" id="PF00113">
    <property type="entry name" value="Enolase_C"/>
    <property type="match status" value="1"/>
</dbReference>
<evidence type="ECO:0000256" key="6">
    <source>
        <dbReference type="ARBA" id="ARBA00031125"/>
    </source>
</evidence>
<keyword evidence="5" id="KW-0456">Lyase</keyword>
<feature type="region of interest" description="Disordered" evidence="9">
    <location>
        <begin position="416"/>
        <end position="490"/>
    </location>
</feature>
<feature type="compositionally biased region" description="Basic and acidic residues" evidence="9">
    <location>
        <begin position="474"/>
        <end position="485"/>
    </location>
</feature>
<proteinExistence type="inferred from homology"/>
<feature type="region of interest" description="Disordered" evidence="9">
    <location>
        <begin position="344"/>
        <end position="378"/>
    </location>
</feature>
<evidence type="ECO:0000259" key="11">
    <source>
        <dbReference type="SMART" id="SM01193"/>
    </source>
</evidence>
<evidence type="ECO:0000256" key="8">
    <source>
        <dbReference type="ARBA" id="ARBA00048333"/>
    </source>
</evidence>
<dbReference type="SUPFAM" id="SSF51604">
    <property type="entry name" value="Enolase C-terminal domain-like"/>
    <property type="match status" value="1"/>
</dbReference>
<dbReference type="PANTHER" id="PTHR11902:SF30">
    <property type="entry name" value="ENOLASE 4"/>
    <property type="match status" value="1"/>
</dbReference>
<dbReference type="InterPro" id="IPR020810">
    <property type="entry name" value="Enolase_C"/>
</dbReference>
<comment type="catalytic activity">
    <reaction evidence="8">
        <text>(2R)-2-phosphoglycerate = phosphoenolpyruvate + H2O</text>
        <dbReference type="Rhea" id="RHEA:10164"/>
        <dbReference type="ChEBI" id="CHEBI:15377"/>
        <dbReference type="ChEBI" id="CHEBI:58289"/>
        <dbReference type="ChEBI" id="CHEBI:58702"/>
        <dbReference type="EC" id="4.2.1.11"/>
    </reaction>
</comment>
<comment type="similarity">
    <text evidence="2">Belongs to the enolase family.</text>
</comment>
<dbReference type="InterPro" id="IPR036849">
    <property type="entry name" value="Enolase-like_C_sf"/>
</dbReference>
<evidence type="ECO:0000256" key="4">
    <source>
        <dbReference type="ARBA" id="ARBA00023152"/>
    </source>
</evidence>
<feature type="compositionally biased region" description="Acidic residues" evidence="9">
    <location>
        <begin position="428"/>
        <end position="439"/>
    </location>
</feature>
<dbReference type="InterPro" id="IPR029017">
    <property type="entry name" value="Enolase-like_N"/>
</dbReference>
<dbReference type="EC" id="4.2.1.11" evidence="3"/>
<feature type="domain" description="Enolase C-terminal TIM barrel" evidence="10">
    <location>
        <begin position="541"/>
        <end position="832"/>
    </location>
</feature>
<dbReference type="Proteomes" id="UP001159405">
    <property type="component" value="Unassembled WGS sequence"/>
</dbReference>
<accession>A0ABN8NP34</accession>
<evidence type="ECO:0000256" key="7">
    <source>
        <dbReference type="ARBA" id="ARBA00034855"/>
    </source>
</evidence>
<dbReference type="PANTHER" id="PTHR11902">
    <property type="entry name" value="ENOLASE"/>
    <property type="match status" value="1"/>
</dbReference>
<comment type="pathway">
    <text evidence="1">Carbohydrate degradation; glycolysis; pyruvate from D-glyceraldehyde 3-phosphate: step 4/5.</text>
</comment>
<feature type="compositionally biased region" description="Basic and acidic residues" evidence="9">
    <location>
        <begin position="344"/>
        <end position="353"/>
    </location>
</feature>
<name>A0ABN8NP34_9CNID</name>
<sequence length="848" mass="94116">MAKPIRALELYYPLIQFLIKNCSSVLGSYDGCYVHSPVRIQETYGVLLSFALRITSTVEIALQFWAVMMAVTFTLQYGFKRFYKILQRLDAQLCPLFIDKPFYSLVFLKTYGVLLSFALRITSTVEAGCRVDGRSLNWLVGQIFGQNEDRFSEGKQQKRLKARFSVGVNEEFLLGVGCTRHLGYKFNELTFNVRALANSHRKLRRDWDDTAGASKRGCCKRFQLPWRFKMAVKNGAYSLEEKREAVAYFNKNEVPKRIEQLLNKMFKEKPSDVFGYMAEYFGSHSQAPTISKVSAENVLSCRGFPSFQVSLNCTINGLSKHVASVVSSVDASPLLNALPAKVKTPDAKTKTPDLAKQQKGADVTTTSNDGELSNDNKGLDVEEMIERIDVIIGPIITGLDATDQTTVDETLQKLEEQEKAASKVDSSENIENETEEDVDADKGEGSQIDSRADTSKKPSMPRGESKQSHSSQETSKKTDSKKQSTKESVTQVIPDLDEEVLCTDCAMIGVSMATAITGAKIKGAPLYEHLAFLSGKKPDSKFSLPIPMMTLLSSGKFAAGKQNLIKEIFILPQPGTPMTEAVRQLTNIHQQMAEILMQKYGQSARCITDDGSYYPSMDKPEQALDFVQDAVSSCGYSLGTDIHIALNCAASEFYDQEKQKYEIMANTFKSLDDVINLFCELHDRYPGIIAIVDGVRSPDKEGWKKLNQRIGEKCFIVGNDLFRKHASVLEYAMTEKLSSVAVLSSDQTNTITGLAKMAKTVADQGGLLALKDGPCSDPSSILVDLAVAFGARFIRLGGPVRAEHVSKYRRLQQIEEELEQRGILASREQHVFPVINVVQGEDGGDEEK</sequence>
<evidence type="ECO:0000313" key="12">
    <source>
        <dbReference type="EMBL" id="CAH3117009.1"/>
    </source>
</evidence>
<feature type="compositionally biased region" description="Basic and acidic residues" evidence="9">
    <location>
        <begin position="440"/>
        <end position="456"/>
    </location>
</feature>
<feature type="compositionally biased region" description="Basic and acidic residues" evidence="9">
    <location>
        <begin position="416"/>
        <end position="426"/>
    </location>
</feature>
<evidence type="ECO:0000313" key="13">
    <source>
        <dbReference type="Proteomes" id="UP001159405"/>
    </source>
</evidence>
<dbReference type="SMART" id="SM01193">
    <property type="entry name" value="Enolase_N"/>
    <property type="match status" value="1"/>
</dbReference>
<dbReference type="EMBL" id="CALNXK010000030">
    <property type="protein sequence ID" value="CAH3117009.1"/>
    <property type="molecule type" value="Genomic_DNA"/>
</dbReference>
<dbReference type="InterPro" id="IPR000941">
    <property type="entry name" value="Enolase"/>
</dbReference>
<keyword evidence="13" id="KW-1185">Reference proteome</keyword>
<evidence type="ECO:0000256" key="1">
    <source>
        <dbReference type="ARBA" id="ARBA00005031"/>
    </source>
</evidence>
<dbReference type="Gene3D" id="3.30.390.10">
    <property type="entry name" value="Enolase-like, N-terminal domain"/>
    <property type="match status" value="1"/>
</dbReference>
<evidence type="ECO:0000256" key="9">
    <source>
        <dbReference type="SAM" id="MobiDB-lite"/>
    </source>
</evidence>
<gene>
    <name evidence="12" type="ORF">PLOB_00025478</name>
</gene>
<organism evidence="12 13">
    <name type="scientific">Porites lobata</name>
    <dbReference type="NCBI Taxonomy" id="104759"/>
    <lineage>
        <taxon>Eukaryota</taxon>
        <taxon>Metazoa</taxon>
        <taxon>Cnidaria</taxon>
        <taxon>Anthozoa</taxon>
        <taxon>Hexacorallia</taxon>
        <taxon>Scleractinia</taxon>
        <taxon>Fungiina</taxon>
        <taxon>Poritidae</taxon>
        <taxon>Porites</taxon>
    </lineage>
</organism>
<dbReference type="CDD" id="cd22974">
    <property type="entry name" value="DD_ENO4"/>
    <property type="match status" value="1"/>
</dbReference>
<reference evidence="12 13" key="1">
    <citation type="submission" date="2022-05" db="EMBL/GenBank/DDBJ databases">
        <authorList>
            <consortium name="Genoscope - CEA"/>
            <person name="William W."/>
        </authorList>
    </citation>
    <scope>NUCLEOTIDE SEQUENCE [LARGE SCALE GENOMIC DNA]</scope>
</reference>
<feature type="domain" description="Enolase N-terminal" evidence="11">
    <location>
        <begin position="290"/>
        <end position="530"/>
    </location>
</feature>
<dbReference type="SMART" id="SM01192">
    <property type="entry name" value="Enolase_C"/>
    <property type="match status" value="1"/>
</dbReference>
<comment type="caution">
    <text evidence="12">The sequence shown here is derived from an EMBL/GenBank/DDBJ whole genome shotgun (WGS) entry which is preliminary data.</text>
</comment>
<evidence type="ECO:0000259" key="10">
    <source>
        <dbReference type="SMART" id="SM01192"/>
    </source>
</evidence>
<evidence type="ECO:0000256" key="3">
    <source>
        <dbReference type="ARBA" id="ARBA00012058"/>
    </source>
</evidence>
<dbReference type="SUPFAM" id="SSF54826">
    <property type="entry name" value="Enolase N-terminal domain-like"/>
    <property type="match status" value="1"/>
</dbReference>
<dbReference type="InterPro" id="IPR047500">
    <property type="entry name" value="DD_ENO4"/>
</dbReference>
<feature type="compositionally biased region" description="Polar residues" evidence="9">
    <location>
        <begin position="363"/>
        <end position="376"/>
    </location>
</feature>
<evidence type="ECO:0000256" key="5">
    <source>
        <dbReference type="ARBA" id="ARBA00023239"/>
    </source>
</evidence>
<evidence type="ECO:0000256" key="2">
    <source>
        <dbReference type="ARBA" id="ARBA00009604"/>
    </source>
</evidence>
<dbReference type="Gene3D" id="3.20.20.120">
    <property type="entry name" value="Enolase-like C-terminal domain"/>
    <property type="match status" value="1"/>
</dbReference>